<accession>A0A272EQF1</accession>
<name>A0A272EQF1_9RHOO</name>
<dbReference type="Pfam" id="PF05175">
    <property type="entry name" value="MTS"/>
    <property type="match status" value="1"/>
</dbReference>
<dbReference type="GO" id="GO:0102559">
    <property type="term" value="F:peptide chain release factor N(5)-glutamine methyltransferase activity"/>
    <property type="evidence" value="ECO:0007669"/>
    <property type="project" value="UniProtKB-EC"/>
</dbReference>
<feature type="domain" description="Release factor glutamine methyltransferase N-terminal" evidence="7">
    <location>
        <begin position="16"/>
        <end position="70"/>
    </location>
</feature>
<evidence type="ECO:0000313" key="9">
    <source>
        <dbReference type="EMBL" id="PAS92339.1"/>
    </source>
</evidence>
<keyword evidence="1 5" id="KW-0489">Methyltransferase</keyword>
<dbReference type="InterPro" id="IPR007848">
    <property type="entry name" value="Small_mtfrase_dom"/>
</dbReference>
<dbReference type="Gene3D" id="3.40.50.150">
    <property type="entry name" value="Vaccinia Virus protein VP39"/>
    <property type="match status" value="1"/>
</dbReference>
<dbReference type="EMBL" id="MDUX01000045">
    <property type="protein sequence ID" value="KAF7598562.1"/>
    <property type="molecule type" value="Genomic_DNA"/>
</dbReference>
<dbReference type="NCBIfam" id="TIGR03534">
    <property type="entry name" value="RF_mod_PrmC"/>
    <property type="match status" value="1"/>
</dbReference>
<dbReference type="PANTHER" id="PTHR18895">
    <property type="entry name" value="HEMK METHYLTRANSFERASE"/>
    <property type="match status" value="1"/>
</dbReference>
<dbReference type="PROSITE" id="PS00092">
    <property type="entry name" value="N6_MTASE"/>
    <property type="match status" value="1"/>
</dbReference>
<evidence type="ECO:0000313" key="10">
    <source>
        <dbReference type="Proteomes" id="UP000216107"/>
    </source>
</evidence>
<feature type="binding site" evidence="5">
    <location>
        <position position="138"/>
    </location>
    <ligand>
        <name>S-adenosyl-L-methionine</name>
        <dbReference type="ChEBI" id="CHEBI:59789"/>
    </ligand>
</feature>
<feature type="binding site" evidence="5">
    <location>
        <position position="165"/>
    </location>
    <ligand>
        <name>S-adenosyl-L-methionine</name>
        <dbReference type="ChEBI" id="CHEBI:59789"/>
    </ligand>
</feature>
<protein>
    <recommendedName>
        <fullName evidence="5">Release factor glutamine methyltransferase</fullName>
        <shortName evidence="5">RF MTase</shortName>
        <ecNumber evidence="5">2.1.1.297</ecNumber>
    </recommendedName>
    <alternativeName>
        <fullName evidence="5">N5-glutamine methyltransferase PrmC</fullName>
    </alternativeName>
    <alternativeName>
        <fullName evidence="5">Protein-(glutamine-N5) MTase PrmC</fullName>
    </alternativeName>
    <alternativeName>
        <fullName evidence="5">Protein-glutamine N-methyltransferase PrmC</fullName>
    </alternativeName>
</protein>
<keyword evidence="2 5" id="KW-0808">Transferase</keyword>
<dbReference type="FunFam" id="3.40.50.150:FF:000053">
    <property type="entry name" value="Release factor glutamine methyltransferase"/>
    <property type="match status" value="1"/>
</dbReference>
<evidence type="ECO:0000256" key="1">
    <source>
        <dbReference type="ARBA" id="ARBA00022603"/>
    </source>
</evidence>
<dbReference type="GO" id="GO:0032259">
    <property type="term" value="P:methylation"/>
    <property type="evidence" value="ECO:0007669"/>
    <property type="project" value="UniProtKB-KW"/>
</dbReference>
<reference evidence="9 10" key="2">
    <citation type="submission" date="2017-07" db="EMBL/GenBank/DDBJ databases">
        <title>Candidatus Dactylopiibacterium carminicum, a nitrogen-fixing symbiont of the cochineal insect Dactylopius coccus and Dactylopius opuntiae (Hemiptera: Coccoidea: Dactylopiidae).</title>
        <authorList>
            <person name="Vera A."/>
        </authorList>
    </citation>
    <scope>NUCLEOTIDE SEQUENCE [LARGE SCALE GENOMIC DNA]</scope>
    <source>
        <strain evidence="9 10">NFDCM</strain>
    </source>
</reference>
<dbReference type="HAMAP" id="MF_02126">
    <property type="entry name" value="RF_methyltr_PrmC"/>
    <property type="match status" value="1"/>
</dbReference>
<reference evidence="8 11" key="1">
    <citation type="submission" date="2016-08" db="EMBL/GenBank/DDBJ databases">
        <title>Candidatus Dactylopiibacterium carminicum genome sequence.</title>
        <authorList>
            <person name="Ramirez-Puebla S.T."/>
            <person name="Ormeno-Orrillo E."/>
            <person name="Vera-Ponce De Leon A."/>
            <person name="Luis L."/>
            <person name="Sanchez-Flores A."/>
            <person name="Monica R."/>
            <person name="Martinez-Romero E."/>
        </authorList>
    </citation>
    <scope>NUCLEOTIDE SEQUENCE [LARGE SCALE GENOMIC DNA]</scope>
    <source>
        <strain evidence="8">END1</strain>
    </source>
</reference>
<evidence type="ECO:0000256" key="5">
    <source>
        <dbReference type="HAMAP-Rule" id="MF_02126"/>
    </source>
</evidence>
<evidence type="ECO:0000313" key="11">
    <source>
        <dbReference type="Proteomes" id="UP000623509"/>
    </source>
</evidence>
<organism evidence="9 10">
    <name type="scientific">Candidatus Dactylopiibacterium carminicum</name>
    <dbReference type="NCBI Taxonomy" id="857335"/>
    <lineage>
        <taxon>Bacteria</taxon>
        <taxon>Pseudomonadati</taxon>
        <taxon>Pseudomonadota</taxon>
        <taxon>Betaproteobacteria</taxon>
        <taxon>Rhodocyclales</taxon>
        <taxon>Rhodocyclaceae</taxon>
        <taxon>Candidatus Dactylopiibacterium</taxon>
    </lineage>
</organism>
<dbReference type="SUPFAM" id="SSF53335">
    <property type="entry name" value="S-adenosyl-L-methionine-dependent methyltransferases"/>
    <property type="match status" value="1"/>
</dbReference>
<dbReference type="InterPro" id="IPR004556">
    <property type="entry name" value="HemK-like"/>
</dbReference>
<evidence type="ECO:0000259" key="7">
    <source>
        <dbReference type="Pfam" id="PF17827"/>
    </source>
</evidence>
<evidence type="ECO:0000259" key="6">
    <source>
        <dbReference type="Pfam" id="PF05175"/>
    </source>
</evidence>
<dbReference type="AlphaFoldDB" id="A0A272EQF1"/>
<dbReference type="EC" id="2.1.1.297" evidence="5"/>
<comment type="caution">
    <text evidence="9">The sequence shown here is derived from an EMBL/GenBank/DDBJ whole genome shotgun (WGS) entry which is preliminary data.</text>
</comment>
<comment type="similarity">
    <text evidence="5">Belongs to the protein N5-glutamine methyltransferase family. PrmC subfamily.</text>
</comment>
<dbReference type="Pfam" id="PF17827">
    <property type="entry name" value="PrmC_N"/>
    <property type="match status" value="1"/>
</dbReference>
<keyword evidence="3 5" id="KW-0949">S-adenosyl-L-methionine</keyword>
<gene>
    <name evidence="5 9" type="primary">prmC</name>
    <name evidence="8" type="ORF">BGI27_12755</name>
    <name evidence="9" type="ORF">CGU29_12000</name>
</gene>
<dbReference type="Proteomes" id="UP000216107">
    <property type="component" value="Unassembled WGS sequence"/>
</dbReference>
<keyword evidence="11" id="KW-1185">Reference proteome</keyword>
<dbReference type="InterPro" id="IPR050320">
    <property type="entry name" value="N5-glutamine_MTase"/>
</dbReference>
<feature type="binding site" evidence="5">
    <location>
        <position position="180"/>
    </location>
    <ligand>
        <name>S-adenosyl-L-methionine</name>
        <dbReference type="ChEBI" id="CHEBI:59789"/>
    </ligand>
</feature>
<dbReference type="CDD" id="cd02440">
    <property type="entry name" value="AdoMet_MTases"/>
    <property type="match status" value="1"/>
</dbReference>
<feature type="domain" description="Methyltransferase small" evidence="6">
    <location>
        <begin position="98"/>
        <end position="187"/>
    </location>
</feature>
<comment type="function">
    <text evidence="5">Methylates the class 1 translation termination release factors RF1/PrfA and RF2/PrfB on the glutamine residue of the universally conserved GGQ motif.</text>
</comment>
<comment type="catalytic activity">
    <reaction evidence="4 5">
        <text>L-glutaminyl-[peptide chain release factor] + S-adenosyl-L-methionine = N(5)-methyl-L-glutaminyl-[peptide chain release factor] + S-adenosyl-L-homocysteine + H(+)</text>
        <dbReference type="Rhea" id="RHEA:42896"/>
        <dbReference type="Rhea" id="RHEA-COMP:10271"/>
        <dbReference type="Rhea" id="RHEA-COMP:10272"/>
        <dbReference type="ChEBI" id="CHEBI:15378"/>
        <dbReference type="ChEBI" id="CHEBI:30011"/>
        <dbReference type="ChEBI" id="CHEBI:57856"/>
        <dbReference type="ChEBI" id="CHEBI:59789"/>
        <dbReference type="ChEBI" id="CHEBI:61891"/>
        <dbReference type="EC" id="2.1.1.297"/>
    </reaction>
</comment>
<dbReference type="InterPro" id="IPR019874">
    <property type="entry name" value="RF_methyltr_PrmC"/>
</dbReference>
<proteinExistence type="inferred from homology"/>
<evidence type="ECO:0000313" key="8">
    <source>
        <dbReference type="EMBL" id="KAF7598562.1"/>
    </source>
</evidence>
<dbReference type="InterPro" id="IPR002052">
    <property type="entry name" value="DNA_methylase_N6_adenine_CS"/>
</dbReference>
<dbReference type="Gene3D" id="1.10.8.10">
    <property type="entry name" value="DNA helicase RuvA subunit, C-terminal domain"/>
    <property type="match status" value="1"/>
</dbReference>
<dbReference type="GO" id="GO:0003676">
    <property type="term" value="F:nucleic acid binding"/>
    <property type="evidence" value="ECO:0007669"/>
    <property type="project" value="InterPro"/>
</dbReference>
<dbReference type="InterPro" id="IPR040758">
    <property type="entry name" value="PrmC_N"/>
</dbReference>
<dbReference type="OrthoDB" id="9800643at2"/>
<dbReference type="Proteomes" id="UP000623509">
    <property type="component" value="Unassembled WGS sequence"/>
</dbReference>
<dbReference type="NCBIfam" id="TIGR00536">
    <property type="entry name" value="hemK_fam"/>
    <property type="match status" value="1"/>
</dbReference>
<feature type="binding site" evidence="5">
    <location>
        <begin position="180"/>
        <end position="183"/>
    </location>
    <ligand>
        <name>substrate</name>
    </ligand>
</feature>
<evidence type="ECO:0000256" key="3">
    <source>
        <dbReference type="ARBA" id="ARBA00022691"/>
    </source>
</evidence>
<sequence>MPVNLGEALALARGRIDNVDARILLREATGATAAQILAFPERGIAPEAARRFCDWLARRVAGEPVAHLLGGREFYGRPFRVVPATLIPRPETELLVELALDRLQSTQAPQILDLGTGSGAIAVSLALERPDAAVCAIDYSPEALEFAQHNALALGACVDFRLGSWYAPVSERRFDLIASNPPYIAENDPHLGQGDLRFEPLTALASGPDGLNDLRHIVAQAATHLLPGRWLLLEHGYDQAEAVRLMLETAGFRAVASWRDLAGIERVSGGHL</sequence>
<dbReference type="InterPro" id="IPR029063">
    <property type="entry name" value="SAM-dependent_MTases_sf"/>
</dbReference>
<dbReference type="EMBL" id="NMRN01000041">
    <property type="protein sequence ID" value="PAS92339.1"/>
    <property type="molecule type" value="Genomic_DNA"/>
</dbReference>
<evidence type="ECO:0000256" key="2">
    <source>
        <dbReference type="ARBA" id="ARBA00022679"/>
    </source>
</evidence>
<dbReference type="PANTHER" id="PTHR18895:SF74">
    <property type="entry name" value="MTRF1L RELEASE FACTOR GLUTAMINE METHYLTRANSFERASE"/>
    <property type="match status" value="1"/>
</dbReference>
<feature type="binding site" evidence="5">
    <location>
        <begin position="115"/>
        <end position="119"/>
    </location>
    <ligand>
        <name>S-adenosyl-L-methionine</name>
        <dbReference type="ChEBI" id="CHEBI:59789"/>
    </ligand>
</feature>
<evidence type="ECO:0000256" key="4">
    <source>
        <dbReference type="ARBA" id="ARBA00048391"/>
    </source>
</evidence>